<gene>
    <name evidence="4" type="ORF">B0A50_06857</name>
</gene>
<feature type="region of interest" description="Disordered" evidence="2">
    <location>
        <begin position="523"/>
        <end position="552"/>
    </location>
</feature>
<dbReference type="Pfam" id="PF24564">
    <property type="entry name" value="DUF7605"/>
    <property type="match status" value="1"/>
</dbReference>
<dbReference type="InterPro" id="IPR027417">
    <property type="entry name" value="P-loop_NTPase"/>
</dbReference>
<feature type="compositionally biased region" description="Polar residues" evidence="2">
    <location>
        <begin position="537"/>
        <end position="546"/>
    </location>
</feature>
<keyword evidence="5" id="KW-1185">Reference proteome</keyword>
<feature type="domain" description="DUF7605" evidence="3">
    <location>
        <begin position="1212"/>
        <end position="1373"/>
    </location>
</feature>
<dbReference type="PANTHER" id="PTHR35340:SF9">
    <property type="entry name" value="ASST-DOMAIN-CONTAINING PROTEIN"/>
    <property type="match status" value="1"/>
</dbReference>
<dbReference type="EMBL" id="NAJL01000047">
    <property type="protein sequence ID" value="TKA24117.1"/>
    <property type="molecule type" value="Genomic_DNA"/>
</dbReference>
<dbReference type="InterPro" id="IPR053143">
    <property type="entry name" value="Arylsulfate_ST"/>
</dbReference>
<dbReference type="Gene3D" id="3.40.50.300">
    <property type="entry name" value="P-loop containing nucleotide triphosphate hydrolases"/>
    <property type="match status" value="1"/>
</dbReference>
<comment type="caution">
    <text evidence="4">The sequence shown here is derived from an EMBL/GenBank/DDBJ whole genome shotgun (WGS) entry which is preliminary data.</text>
</comment>
<evidence type="ECO:0000259" key="3">
    <source>
        <dbReference type="Pfam" id="PF24564"/>
    </source>
</evidence>
<dbReference type="SUPFAM" id="SSF52540">
    <property type="entry name" value="P-loop containing nucleoside triphosphate hydrolases"/>
    <property type="match status" value="1"/>
</dbReference>
<keyword evidence="1" id="KW-0175">Coiled coil</keyword>
<dbReference type="InterPro" id="IPR039535">
    <property type="entry name" value="ASST-like"/>
</dbReference>
<protein>
    <recommendedName>
        <fullName evidence="3">DUF7605 domain-containing protein</fullName>
    </recommendedName>
</protein>
<dbReference type="PANTHER" id="PTHR35340">
    <property type="entry name" value="PQQ ENZYME REPEAT PROTEIN-RELATED"/>
    <property type="match status" value="1"/>
</dbReference>
<name>A0A4U0TQ40_9PEZI</name>
<proteinExistence type="predicted"/>
<sequence>MAREAAIKLAVLILPGINDMMHLLLHLAATAAALWIPLTAAQLVGADNDTMPTSMFMTRPQAFAPILNVTHSGAFSQGYVFIGPYSHAAAGPYIYDKFGNLVWDGFGITGSTNAHDFKVCQYHGAPHLCFSQMNQQNGYGVGQGLIIDSNYRVVTSVQTGRDAMPADMHEMNLIDSGDAPTVILTSYKVIPYDLSAFNVTTGMGWLSQGMFQEIDVETGDVLFEWYSSEHVDPSDSVVHPKGSDISGDGLTPSTGWDYFHINSIDKSAKTGNYLISARQVSALYVINATDQSIIWRMSYKGNSDFECTNFNFSYQHDARIMSENNTHTEISLLDNASNCYDKTDPQSSGRLITIDHEAKTATQTRRILPPDSISSCSQGNTQVLENGNVFQGWGDKAWVSEHDAEDNLVFAATFTDGQEVTAMNYRAFSFEWQSTPANTIPAVYSYAHTRDSASEVYVSWNGATTVATWRYYGAQQNGDEFKGIGNTTHDGFETRWTAPEHYAWVMVEALAWDRTSLANSSYQPTFVPSSGPWEEQTGGSQSTKRSPSPLFYGEDEVEETIGETSNKRSKTEHITTSAPLSPVDVELIEDTTMENTVTQPPLSAVDVELTETTKIRQTATQAPPSLIDVELTEDGLVPGYVPSKHEGLPRLAIYHPSFKVVEKQVTEVCNTFADAVLKLRGEGYTNPEIDTIMDKSISKYRSPCENYPQVKPVACFGPSGVGKSSAMNCMLNQRKAALEHDSDRGTYVVHEYVGPQYNQTALFEVHVPYLRRNQIKNLVSRHYSNIMDCLDRQADVDEDDSDELVMMLETGLDFFCAFLCDREEFKDRENAEDFFESRRSDREADVVDELMNYVHDFLEQRDLKENHEIFTAENEAELNEIFKLVSRPSRSKSGSDRGPQPSPWPLITKVQIRYDNHLLNTGVVLADTAGVTDSNTSVVSNTMQYIKRAGTVLIFASHKRIDKDPQVDRHLRECIQQGKMRNLILVVTQIDNKQVYKGMEKEDLPLAERALLDQAESHITALKVEETNLAKAKKGASDQEFRTIQDRLEQLELQKAAAQTALAQLSVEIRCRDIKEKLTGRLRKLEKSKKAPDLPIKFISSVAYQQHVAGYDPRVPPTLDIKATGIPELRLMLYDIPARGKISTLGRICRNILPNIFSGILGVLTKSKLERKEEVEKLINRVLKTQRLVVDDTFADVQRLFQARISKTIKDNEATWKTKAEKLLTEWANYKAATFSAFCRRSGHWKLPSQSTKQIFSWNALIQDIYGARLGAEFDLLDDNIDDAESTLVSELDSLFKTLKSSLEACDDFQGVDMQPFFTFIEQTGNELMARMTDVFAELKCELGEIRHCATLDTKLSYVAIAMQDTYVECLKMQAENYQTTHNRNRRVHRKPKAHTLRVDCVRDKLTGDTDQKGVFASVAHLADEKFQKELKLWDGKCRDVIAQGCAKVVDDFNRRYTVSEVKTEENASAVAELQQAARKALEVVEGSMKQHIEECDAWEAG</sequence>
<evidence type="ECO:0000256" key="2">
    <source>
        <dbReference type="SAM" id="MobiDB-lite"/>
    </source>
</evidence>
<evidence type="ECO:0000313" key="5">
    <source>
        <dbReference type="Proteomes" id="UP000308549"/>
    </source>
</evidence>
<evidence type="ECO:0000313" key="4">
    <source>
        <dbReference type="EMBL" id="TKA24117.1"/>
    </source>
</evidence>
<reference evidence="4 5" key="1">
    <citation type="submission" date="2017-03" db="EMBL/GenBank/DDBJ databases">
        <title>Genomes of endolithic fungi from Antarctica.</title>
        <authorList>
            <person name="Coleine C."/>
            <person name="Masonjones S."/>
            <person name="Stajich J.E."/>
        </authorList>
    </citation>
    <scope>NUCLEOTIDE SEQUENCE [LARGE SCALE GENOMIC DNA]</scope>
    <source>
        <strain evidence="4 5">CCFEE 6315</strain>
    </source>
</reference>
<accession>A0A4U0TQ40</accession>
<feature type="coiled-coil region" evidence="1">
    <location>
        <begin position="1041"/>
        <end position="1068"/>
    </location>
</feature>
<evidence type="ECO:0000256" key="1">
    <source>
        <dbReference type="SAM" id="Coils"/>
    </source>
</evidence>
<organism evidence="4 5">
    <name type="scientific">Salinomyces thailandicus</name>
    <dbReference type="NCBI Taxonomy" id="706561"/>
    <lineage>
        <taxon>Eukaryota</taxon>
        <taxon>Fungi</taxon>
        <taxon>Dikarya</taxon>
        <taxon>Ascomycota</taxon>
        <taxon>Pezizomycotina</taxon>
        <taxon>Dothideomycetes</taxon>
        <taxon>Dothideomycetidae</taxon>
        <taxon>Mycosphaerellales</taxon>
        <taxon>Teratosphaeriaceae</taxon>
        <taxon>Salinomyces</taxon>
    </lineage>
</organism>
<dbReference type="InterPro" id="IPR056024">
    <property type="entry name" value="DUF7605"/>
</dbReference>
<dbReference type="OrthoDB" id="5427350at2759"/>
<dbReference type="Proteomes" id="UP000308549">
    <property type="component" value="Unassembled WGS sequence"/>
</dbReference>
<dbReference type="Pfam" id="PF14269">
    <property type="entry name" value="Arylsulfotran_2"/>
    <property type="match status" value="1"/>
</dbReference>